<dbReference type="PANTHER" id="PTHR11740">
    <property type="entry name" value="CASEIN KINASE II SUBUNIT BETA"/>
    <property type="match status" value="1"/>
</dbReference>
<proteinExistence type="inferred from homology"/>
<dbReference type="GO" id="GO:0005956">
    <property type="term" value="C:protein kinase CK2 complex"/>
    <property type="evidence" value="ECO:0007669"/>
    <property type="project" value="UniProtKB-UniRule"/>
</dbReference>
<feature type="compositionally biased region" description="Basic and acidic residues" evidence="5">
    <location>
        <begin position="145"/>
        <end position="157"/>
    </location>
</feature>
<dbReference type="SMART" id="SM01085">
    <property type="entry name" value="CK_II_beta"/>
    <property type="match status" value="1"/>
</dbReference>
<dbReference type="InterPro" id="IPR035991">
    <property type="entry name" value="Casein_kinase_II_beta-like"/>
</dbReference>
<name>A0A3M7JCY9_HORWE</name>
<dbReference type="FunFam" id="2.20.25.20:FF:000001">
    <property type="entry name" value="Casein kinase II subunit beta"/>
    <property type="match status" value="1"/>
</dbReference>
<dbReference type="GO" id="GO:0034456">
    <property type="term" value="C:UTP-C complex"/>
    <property type="evidence" value="ECO:0007669"/>
    <property type="project" value="TreeGrafter"/>
</dbReference>
<evidence type="ECO:0000256" key="2">
    <source>
        <dbReference type="ARBA" id="ARBA00045899"/>
    </source>
</evidence>
<accession>A0A3M7JCY9</accession>
<dbReference type="PROSITE" id="PS01101">
    <property type="entry name" value="CK2_BETA"/>
    <property type="match status" value="1"/>
</dbReference>
<dbReference type="EMBL" id="QWIT01000003">
    <property type="protein sequence ID" value="RMZ35604.1"/>
    <property type="molecule type" value="Genomic_DNA"/>
</dbReference>
<comment type="subunit">
    <text evidence="3">Tetramer composed of two alpha chains, one beta chain and one beta' chain.</text>
</comment>
<dbReference type="InterPro" id="IPR000704">
    <property type="entry name" value="Casein_kinase_II_reg-sub"/>
</dbReference>
<comment type="function">
    <text evidence="2 4">Regulatory subunit of casein kinase II/CK2. As part of the kinase complex regulates the basal catalytic activity of the alpha subunit a constitutively active serine/threonine-protein kinase that phosphorylates a large number of substrates containing acidic residues C-terminal to the phosphorylated serine or threonine.</text>
</comment>
<evidence type="ECO:0000256" key="3">
    <source>
        <dbReference type="ARBA" id="ARBA00062110"/>
    </source>
</evidence>
<sequence length="490" mass="53273">MKLHAPPSDICLTLPPPPQRPAEPDRGLSAAFDKQCNLDLEALDNLEEISDPGTEHDSFSGNMSSSSQAPESWISAFCSLVGHEYFAEVSEDFIEDDFNLTGLQSQVPMYKEALEMILDVEPEDLSDEEDENEDEDEDEDDMDQDGERGYRRPDAAERRHLRMASDLSVIESSAEMLYGLIHQRFITSRPGIQQMAEKYELGHFGHCPRVHCGGAKVLPVGCSDIPGQETVKLFCPSCLDVYNPPNSRFQAVDGAFFGTTFGCLFFMTFPELDVGGHKPPEKSLPDVASPLGGPKDGRSSLSSSLTSQPNHSTPAQQHQAPLPPQPDMINGVAPRNLAPGLGLGNIYEPRIYGFRVSEFAKTGPRMKWLRSRPADVNELDECRIWAENQEAALQLPTDVGAAAADLPDSEMADEAIAGDNGEAEDEDMDRYGRGEPPGNVAPDSRAAYPTDATQRKKQSSAQGRRRDRHDVLPNGQGSGGGTALSVGGAG</sequence>
<evidence type="ECO:0000256" key="5">
    <source>
        <dbReference type="SAM" id="MobiDB-lite"/>
    </source>
</evidence>
<dbReference type="OrthoDB" id="2275560at2759"/>
<comment type="caution">
    <text evidence="6">The sequence shown here is derived from an EMBL/GenBank/DDBJ whole genome shotgun (WGS) entry which is preliminary data.</text>
</comment>
<organism evidence="6 7">
    <name type="scientific">Hortaea werneckii</name>
    <name type="common">Black yeast</name>
    <name type="synonym">Cladosporium werneckii</name>
    <dbReference type="NCBI Taxonomy" id="91943"/>
    <lineage>
        <taxon>Eukaryota</taxon>
        <taxon>Fungi</taxon>
        <taxon>Dikarya</taxon>
        <taxon>Ascomycota</taxon>
        <taxon>Pezizomycotina</taxon>
        <taxon>Dothideomycetes</taxon>
        <taxon>Dothideomycetidae</taxon>
        <taxon>Mycosphaerellales</taxon>
        <taxon>Teratosphaeriaceae</taxon>
        <taxon>Hortaea</taxon>
    </lineage>
</organism>
<feature type="region of interest" description="Disordered" evidence="5">
    <location>
        <begin position="277"/>
        <end position="326"/>
    </location>
</feature>
<evidence type="ECO:0000256" key="4">
    <source>
        <dbReference type="RuleBase" id="RU361268"/>
    </source>
</evidence>
<dbReference type="Proteomes" id="UP000281677">
    <property type="component" value="Unassembled WGS sequence"/>
</dbReference>
<feature type="region of interest" description="Disordered" evidence="5">
    <location>
        <begin position="47"/>
        <end position="66"/>
    </location>
</feature>
<dbReference type="Gene3D" id="2.20.25.20">
    <property type="match status" value="1"/>
</dbReference>
<protein>
    <recommendedName>
        <fullName evidence="4">Casein kinase II subunit beta</fullName>
        <shortName evidence="4">CK II beta</shortName>
    </recommendedName>
</protein>
<dbReference type="GO" id="GO:0005737">
    <property type="term" value="C:cytoplasm"/>
    <property type="evidence" value="ECO:0007669"/>
    <property type="project" value="TreeGrafter"/>
</dbReference>
<dbReference type="VEuPathDB" id="FungiDB:BTJ68_10811"/>
<dbReference type="SUPFAM" id="SSF57798">
    <property type="entry name" value="Casein kinase II beta subunit"/>
    <property type="match status" value="1"/>
</dbReference>
<feature type="region of interest" description="Disordered" evidence="5">
    <location>
        <begin position="1"/>
        <end position="27"/>
    </location>
</feature>
<feature type="compositionally biased region" description="Gly residues" evidence="5">
    <location>
        <begin position="476"/>
        <end position="490"/>
    </location>
</feature>
<dbReference type="PANTHER" id="PTHR11740:SF0">
    <property type="entry name" value="CASEIN KINASE II SUBUNIT BETA"/>
    <property type="match status" value="1"/>
</dbReference>
<feature type="region of interest" description="Disordered" evidence="5">
    <location>
        <begin position="122"/>
        <end position="157"/>
    </location>
</feature>
<gene>
    <name evidence="6" type="ORF">D0859_00277</name>
</gene>
<feature type="region of interest" description="Disordered" evidence="5">
    <location>
        <begin position="419"/>
        <end position="490"/>
    </location>
</feature>
<feature type="compositionally biased region" description="Acidic residues" evidence="5">
    <location>
        <begin position="122"/>
        <end position="144"/>
    </location>
</feature>
<dbReference type="InterPro" id="IPR016149">
    <property type="entry name" value="Casein_kin_II_reg-sub_N"/>
</dbReference>
<dbReference type="PRINTS" id="PR00472">
    <property type="entry name" value="CASNKINASEII"/>
</dbReference>
<evidence type="ECO:0000313" key="6">
    <source>
        <dbReference type="EMBL" id="RMZ35604.1"/>
    </source>
</evidence>
<reference evidence="6 7" key="1">
    <citation type="journal article" date="2018" name="BMC Genomics">
        <title>Genomic evidence for intraspecific hybridization in a clonal and extremely halotolerant yeast.</title>
        <authorList>
            <person name="Gostincar C."/>
            <person name="Stajich J.E."/>
            <person name="Zupancic J."/>
            <person name="Zalar P."/>
            <person name="Gunde-Cimerman N."/>
        </authorList>
    </citation>
    <scope>NUCLEOTIDE SEQUENCE [LARGE SCALE GENOMIC DNA]</scope>
    <source>
        <strain evidence="6 7">EXF-120</strain>
    </source>
</reference>
<dbReference type="Pfam" id="PF01214">
    <property type="entry name" value="CK_II_beta"/>
    <property type="match status" value="1"/>
</dbReference>
<dbReference type="Gene3D" id="1.10.1820.10">
    <property type="entry name" value="protein kinase ck2 holoenzyme, chain C, domain 1"/>
    <property type="match status" value="1"/>
</dbReference>
<dbReference type="GO" id="GO:0019887">
    <property type="term" value="F:protein kinase regulator activity"/>
    <property type="evidence" value="ECO:0007669"/>
    <property type="project" value="InterPro"/>
</dbReference>
<dbReference type="GO" id="GO:0006359">
    <property type="term" value="P:regulation of transcription by RNA polymerase III"/>
    <property type="evidence" value="ECO:0007669"/>
    <property type="project" value="TreeGrafter"/>
</dbReference>
<feature type="compositionally biased region" description="Basic residues" evidence="5">
    <location>
        <begin position="455"/>
        <end position="467"/>
    </location>
</feature>
<dbReference type="AlphaFoldDB" id="A0A3M7JCY9"/>
<comment type="subunit">
    <text evidence="4">Tetramer of two alpha and two beta subunits.</text>
</comment>
<comment type="similarity">
    <text evidence="1 4">Belongs to the casein kinase 2 subunit beta family.</text>
</comment>
<evidence type="ECO:0000256" key="1">
    <source>
        <dbReference type="ARBA" id="ARBA00006941"/>
    </source>
</evidence>
<evidence type="ECO:0000313" key="7">
    <source>
        <dbReference type="Proteomes" id="UP000281677"/>
    </source>
</evidence>